<dbReference type="EMBL" id="CP017641">
    <property type="protein sequence ID" value="APZ90899.1"/>
    <property type="molecule type" value="Genomic_DNA"/>
</dbReference>
<keyword evidence="4" id="KW-0694">RNA-binding</keyword>
<dbReference type="SUPFAM" id="SSF55120">
    <property type="entry name" value="Pseudouridine synthase"/>
    <property type="match status" value="1"/>
</dbReference>
<comment type="function">
    <text evidence="5">Responsible for synthesis of pseudouridine from uracil.</text>
</comment>
<dbReference type="Pfam" id="PF00849">
    <property type="entry name" value="PseudoU_synth_2"/>
    <property type="match status" value="1"/>
</dbReference>
<evidence type="ECO:0000313" key="8">
    <source>
        <dbReference type="Proteomes" id="UP000187735"/>
    </source>
</evidence>
<organism evidence="7 8">
    <name type="scientific">Fuerstiella marisgermanici</name>
    <dbReference type="NCBI Taxonomy" id="1891926"/>
    <lineage>
        <taxon>Bacteria</taxon>
        <taxon>Pseudomonadati</taxon>
        <taxon>Planctomycetota</taxon>
        <taxon>Planctomycetia</taxon>
        <taxon>Planctomycetales</taxon>
        <taxon>Planctomycetaceae</taxon>
        <taxon>Fuerstiella</taxon>
    </lineage>
</organism>
<dbReference type="InterPro" id="IPR006224">
    <property type="entry name" value="PsdUridine_synth_RluA-like_CS"/>
</dbReference>
<feature type="active site" evidence="3">
    <location>
        <position position="138"/>
    </location>
</feature>
<dbReference type="SUPFAM" id="SSF55174">
    <property type="entry name" value="Alpha-L RNA-binding motif"/>
    <property type="match status" value="1"/>
</dbReference>
<dbReference type="PROSITE" id="PS50889">
    <property type="entry name" value="S4"/>
    <property type="match status" value="1"/>
</dbReference>
<evidence type="ECO:0000256" key="4">
    <source>
        <dbReference type="PROSITE-ProRule" id="PRU00182"/>
    </source>
</evidence>
<evidence type="ECO:0000313" key="7">
    <source>
        <dbReference type="EMBL" id="APZ90899.1"/>
    </source>
</evidence>
<dbReference type="GO" id="GO:0000455">
    <property type="term" value="P:enzyme-directed rRNA pseudouridine synthesis"/>
    <property type="evidence" value="ECO:0007669"/>
    <property type="project" value="TreeGrafter"/>
</dbReference>
<accession>A0A1P8WA19</accession>
<dbReference type="AlphaFoldDB" id="A0A1P8WA19"/>
<dbReference type="Gene3D" id="3.10.290.10">
    <property type="entry name" value="RNA-binding S4 domain"/>
    <property type="match status" value="1"/>
</dbReference>
<dbReference type="STRING" id="1891926.Fuma_00483"/>
<evidence type="ECO:0000256" key="5">
    <source>
        <dbReference type="RuleBase" id="RU362028"/>
    </source>
</evidence>
<dbReference type="KEGG" id="fmr:Fuma_00483"/>
<comment type="catalytic activity">
    <reaction evidence="5">
        <text>a uridine in RNA = a pseudouridine in RNA</text>
        <dbReference type="Rhea" id="RHEA:48348"/>
        <dbReference type="Rhea" id="RHEA-COMP:12068"/>
        <dbReference type="Rhea" id="RHEA-COMP:12069"/>
        <dbReference type="ChEBI" id="CHEBI:65314"/>
        <dbReference type="ChEBI" id="CHEBI:65315"/>
    </reaction>
</comment>
<dbReference type="InterPro" id="IPR006225">
    <property type="entry name" value="PsdUridine_synth_RluC/D"/>
</dbReference>
<reference evidence="7 8" key="1">
    <citation type="journal article" date="2016" name="Front. Microbiol.">
        <title>Fuerstia marisgermanicae gen. nov., sp. nov., an Unusual Member of the Phylum Planctomycetes from the German Wadden Sea.</title>
        <authorList>
            <person name="Kohn T."/>
            <person name="Heuer A."/>
            <person name="Jogler M."/>
            <person name="Vollmers J."/>
            <person name="Boedeker C."/>
            <person name="Bunk B."/>
            <person name="Rast P."/>
            <person name="Borchert D."/>
            <person name="Glockner I."/>
            <person name="Freese H.M."/>
            <person name="Klenk H.P."/>
            <person name="Overmann J."/>
            <person name="Kaster A.K."/>
            <person name="Rohde M."/>
            <person name="Wiegand S."/>
            <person name="Jogler C."/>
        </authorList>
    </citation>
    <scope>NUCLEOTIDE SEQUENCE [LARGE SCALE GENOMIC DNA]</scope>
    <source>
        <strain evidence="7 8">NH11</strain>
    </source>
</reference>
<dbReference type="InterPro" id="IPR036986">
    <property type="entry name" value="S4_RNA-bd_sf"/>
</dbReference>
<dbReference type="GO" id="GO:0140098">
    <property type="term" value="F:catalytic activity, acting on RNA"/>
    <property type="evidence" value="ECO:0007669"/>
    <property type="project" value="UniProtKB-ARBA"/>
</dbReference>
<dbReference type="CDD" id="cd02869">
    <property type="entry name" value="PseudoU_synth_RluA_like"/>
    <property type="match status" value="1"/>
</dbReference>
<dbReference type="Gene3D" id="3.30.2350.10">
    <property type="entry name" value="Pseudouridine synthase"/>
    <property type="match status" value="1"/>
</dbReference>
<name>A0A1P8WA19_9PLAN</name>
<gene>
    <name evidence="7" type="primary">rluD_1</name>
    <name evidence="7" type="ORF">Fuma_00483</name>
</gene>
<dbReference type="CDD" id="cd00165">
    <property type="entry name" value="S4"/>
    <property type="match status" value="1"/>
</dbReference>
<sequence length="313" mass="35537">MNQFLFIVEPYLSGVRIDTFLARQLRNYTPWRLHRMVCAGLVWVNGVTAEPDHRVYRDERVAIRLVEPPDKLLPPSDDAFAIVYEDPWLIVVNKPAGLIVHPVGNFRGGTLINSLQRHLDSQAKFKGLLRPGIVHRLDRMTSGLLVVTKDHLSHRLLSIDFQRGRPTKTYHALVEGCPTFERLTIDLPIGQHPGGDSILMSARPDARRPRHAKTEAMVKARHGTHSLIECRLLTGRNHQIRVHLAAVGHPVLGDEYYAANGCIRRPSEIEDTEPERRHALHACQLTFQHPILQMPLTFNAPPPNDFWELADVN</sequence>
<dbReference type="PANTHER" id="PTHR21600">
    <property type="entry name" value="MITOCHONDRIAL RNA PSEUDOURIDINE SYNTHASE"/>
    <property type="match status" value="1"/>
</dbReference>
<dbReference type="OrthoDB" id="9784108at2"/>
<dbReference type="PANTHER" id="PTHR21600:SF87">
    <property type="entry name" value="RNA PSEUDOURIDYLATE SYNTHASE DOMAIN-CONTAINING PROTEIN 1"/>
    <property type="match status" value="1"/>
</dbReference>
<feature type="domain" description="Pseudouridine synthase RsuA/RluA-like" evidence="6">
    <location>
        <begin position="89"/>
        <end position="246"/>
    </location>
</feature>
<dbReference type="EC" id="5.4.99.-" evidence="5"/>
<dbReference type="InterPro" id="IPR020103">
    <property type="entry name" value="PsdUridine_synth_cat_dom_sf"/>
</dbReference>
<dbReference type="InterPro" id="IPR050188">
    <property type="entry name" value="RluA_PseudoU_synthase"/>
</dbReference>
<dbReference type="GO" id="GO:0009982">
    <property type="term" value="F:pseudouridine synthase activity"/>
    <property type="evidence" value="ECO:0007669"/>
    <property type="project" value="InterPro"/>
</dbReference>
<keyword evidence="2 5" id="KW-0413">Isomerase</keyword>
<dbReference type="RefSeq" id="WP_077022728.1">
    <property type="nucleotide sequence ID" value="NZ_CP017641.1"/>
</dbReference>
<evidence type="ECO:0000256" key="2">
    <source>
        <dbReference type="ARBA" id="ARBA00023235"/>
    </source>
</evidence>
<evidence type="ECO:0000256" key="3">
    <source>
        <dbReference type="PIRSR" id="PIRSR606225-1"/>
    </source>
</evidence>
<comment type="similarity">
    <text evidence="1 5">Belongs to the pseudouridine synthase RluA family.</text>
</comment>
<evidence type="ECO:0000259" key="6">
    <source>
        <dbReference type="Pfam" id="PF00849"/>
    </source>
</evidence>
<dbReference type="GO" id="GO:0003723">
    <property type="term" value="F:RNA binding"/>
    <property type="evidence" value="ECO:0007669"/>
    <property type="project" value="UniProtKB-KW"/>
</dbReference>
<dbReference type="PROSITE" id="PS01129">
    <property type="entry name" value="PSI_RLU"/>
    <property type="match status" value="1"/>
</dbReference>
<evidence type="ECO:0000256" key="1">
    <source>
        <dbReference type="ARBA" id="ARBA00010876"/>
    </source>
</evidence>
<proteinExistence type="inferred from homology"/>
<protein>
    <recommendedName>
        <fullName evidence="5">Pseudouridine synthase</fullName>
        <ecNumber evidence="5">5.4.99.-</ecNumber>
    </recommendedName>
</protein>
<keyword evidence="8" id="KW-1185">Reference proteome</keyword>
<dbReference type="Proteomes" id="UP000187735">
    <property type="component" value="Chromosome"/>
</dbReference>
<dbReference type="InterPro" id="IPR006145">
    <property type="entry name" value="PsdUridine_synth_RsuA/RluA"/>
</dbReference>
<dbReference type="NCBIfam" id="TIGR00005">
    <property type="entry name" value="rluA_subfam"/>
    <property type="match status" value="1"/>
</dbReference>